<dbReference type="PRINTS" id="PR00344">
    <property type="entry name" value="BCTRLSENSOR"/>
</dbReference>
<dbReference type="Gene3D" id="6.10.340.10">
    <property type="match status" value="1"/>
</dbReference>
<dbReference type="PROSITE" id="PS50109">
    <property type="entry name" value="HIS_KIN"/>
    <property type="match status" value="1"/>
</dbReference>
<dbReference type="Pfam" id="PF02518">
    <property type="entry name" value="HATPase_c"/>
    <property type="match status" value="1"/>
</dbReference>
<dbReference type="SMART" id="SM00388">
    <property type="entry name" value="HisKA"/>
    <property type="match status" value="1"/>
</dbReference>
<keyword evidence="4" id="KW-1003">Cell membrane</keyword>
<dbReference type="OrthoDB" id="335833at2"/>
<dbReference type="SUPFAM" id="SSF55874">
    <property type="entry name" value="ATPase domain of HSP90 chaperone/DNA topoisomerase II/histidine kinase"/>
    <property type="match status" value="1"/>
</dbReference>
<dbReference type="InterPro" id="IPR036097">
    <property type="entry name" value="HisK_dim/P_sf"/>
</dbReference>
<keyword evidence="6" id="KW-0808">Transferase</keyword>
<dbReference type="CDD" id="cd06225">
    <property type="entry name" value="HAMP"/>
    <property type="match status" value="1"/>
</dbReference>
<dbReference type="RefSeq" id="WP_132745766.1">
    <property type="nucleotide sequence ID" value="NZ_SLXK01000010.1"/>
</dbReference>
<evidence type="ECO:0000259" key="14">
    <source>
        <dbReference type="PROSITE" id="PS50885"/>
    </source>
</evidence>
<dbReference type="SMART" id="SM00304">
    <property type="entry name" value="HAMP"/>
    <property type="match status" value="1"/>
</dbReference>
<feature type="transmembrane region" description="Helical" evidence="12">
    <location>
        <begin position="35"/>
        <end position="57"/>
    </location>
</feature>
<dbReference type="EC" id="2.7.13.3" evidence="3"/>
<dbReference type="Pfam" id="PF00512">
    <property type="entry name" value="HisKA"/>
    <property type="match status" value="1"/>
</dbReference>
<comment type="caution">
    <text evidence="15">The sequence shown here is derived from an EMBL/GenBank/DDBJ whole genome shotgun (WGS) entry which is preliminary data.</text>
</comment>
<dbReference type="GO" id="GO:0016036">
    <property type="term" value="P:cellular response to phosphate starvation"/>
    <property type="evidence" value="ECO:0007669"/>
    <property type="project" value="TreeGrafter"/>
</dbReference>
<sequence>MKLRSQLMIANGLSIGFIFIFLIFSYIRMFLHLEAILVLTAVTLFAGVISFLTHYILTRPIHRAIRTISLETKEISEGKFEGKVPAMGPIEFRELADHFNEMRGKLAQSFTRLQQAEMSRKELVANVSHDLRTPLASIQSFVEALQDGVIEDDYTFQKYLKTISLETGRISHLIDDLFQLSRLDAGSETFQPEPFHLDNLILETLENQYVQLQNNQIEVSVHIPDKMPPVVIVPYQIKRVLINILQNAIRYSPTGSLITLEAENLSGEQVKVTVSDQGEGMIEEDMAAVFERFYRVEKSRNLNYGGSGLGLSIAKSIVEMHGGSIGVESTLGKGSMFWFTLPKYN</sequence>
<comment type="subcellular location">
    <subcellularLocation>
        <location evidence="2">Cell membrane</location>
        <topology evidence="2">Multi-pass membrane protein</topology>
    </subcellularLocation>
</comment>
<evidence type="ECO:0000256" key="9">
    <source>
        <dbReference type="ARBA" id="ARBA00022840"/>
    </source>
</evidence>
<keyword evidence="16" id="KW-1185">Reference proteome</keyword>
<evidence type="ECO:0000256" key="6">
    <source>
        <dbReference type="ARBA" id="ARBA00022679"/>
    </source>
</evidence>
<dbReference type="InterPro" id="IPR003661">
    <property type="entry name" value="HisK_dim/P_dom"/>
</dbReference>
<proteinExistence type="predicted"/>
<evidence type="ECO:0000256" key="3">
    <source>
        <dbReference type="ARBA" id="ARBA00012438"/>
    </source>
</evidence>
<dbReference type="Pfam" id="PF00672">
    <property type="entry name" value="HAMP"/>
    <property type="match status" value="1"/>
</dbReference>
<dbReference type="GO" id="GO:0005524">
    <property type="term" value="F:ATP binding"/>
    <property type="evidence" value="ECO:0007669"/>
    <property type="project" value="UniProtKB-KW"/>
</dbReference>
<evidence type="ECO:0000256" key="2">
    <source>
        <dbReference type="ARBA" id="ARBA00004651"/>
    </source>
</evidence>
<evidence type="ECO:0000256" key="11">
    <source>
        <dbReference type="ARBA" id="ARBA00023136"/>
    </source>
</evidence>
<keyword evidence="5" id="KW-0597">Phosphoprotein</keyword>
<evidence type="ECO:0000256" key="5">
    <source>
        <dbReference type="ARBA" id="ARBA00022553"/>
    </source>
</evidence>
<reference evidence="15 16" key="1">
    <citation type="submission" date="2019-03" db="EMBL/GenBank/DDBJ databases">
        <title>Genomic Encyclopedia of Type Strains, Phase IV (KMG-IV): sequencing the most valuable type-strain genomes for metagenomic binning, comparative biology and taxonomic classification.</title>
        <authorList>
            <person name="Goeker M."/>
        </authorList>
    </citation>
    <scope>NUCLEOTIDE SEQUENCE [LARGE SCALE GENOMIC DNA]</scope>
    <source>
        <strain evidence="15 16">DSM 19377</strain>
    </source>
</reference>
<protein>
    <recommendedName>
        <fullName evidence="3">histidine kinase</fullName>
        <ecNumber evidence="3">2.7.13.3</ecNumber>
    </recommendedName>
</protein>
<evidence type="ECO:0000256" key="1">
    <source>
        <dbReference type="ARBA" id="ARBA00000085"/>
    </source>
</evidence>
<dbReference type="EMBL" id="SLXK01000010">
    <property type="protein sequence ID" value="TCP29410.1"/>
    <property type="molecule type" value="Genomic_DNA"/>
</dbReference>
<dbReference type="GO" id="GO:0005886">
    <property type="term" value="C:plasma membrane"/>
    <property type="evidence" value="ECO:0007669"/>
    <property type="project" value="UniProtKB-SubCell"/>
</dbReference>
<evidence type="ECO:0000313" key="15">
    <source>
        <dbReference type="EMBL" id="TCP29410.1"/>
    </source>
</evidence>
<dbReference type="Gene3D" id="1.10.287.130">
    <property type="match status" value="1"/>
</dbReference>
<dbReference type="Gene3D" id="3.30.565.10">
    <property type="entry name" value="Histidine kinase-like ATPase, C-terminal domain"/>
    <property type="match status" value="1"/>
</dbReference>
<dbReference type="InterPro" id="IPR004358">
    <property type="entry name" value="Sig_transdc_His_kin-like_C"/>
</dbReference>
<evidence type="ECO:0000256" key="10">
    <source>
        <dbReference type="ARBA" id="ARBA00023012"/>
    </source>
</evidence>
<dbReference type="InterPro" id="IPR050351">
    <property type="entry name" value="BphY/WalK/GraS-like"/>
</dbReference>
<dbReference type="SMART" id="SM00387">
    <property type="entry name" value="HATPase_c"/>
    <property type="match status" value="1"/>
</dbReference>
<name>A0A4R2P3R3_9BACL</name>
<dbReference type="InterPro" id="IPR036890">
    <property type="entry name" value="HATPase_C_sf"/>
</dbReference>
<evidence type="ECO:0000259" key="13">
    <source>
        <dbReference type="PROSITE" id="PS50109"/>
    </source>
</evidence>
<dbReference type="PROSITE" id="PS50885">
    <property type="entry name" value="HAMP"/>
    <property type="match status" value="1"/>
</dbReference>
<dbReference type="InterPro" id="IPR003660">
    <property type="entry name" value="HAMP_dom"/>
</dbReference>
<evidence type="ECO:0000313" key="16">
    <source>
        <dbReference type="Proteomes" id="UP000295416"/>
    </source>
</evidence>
<dbReference type="PANTHER" id="PTHR45453:SF1">
    <property type="entry name" value="PHOSPHATE REGULON SENSOR PROTEIN PHOR"/>
    <property type="match status" value="1"/>
</dbReference>
<dbReference type="InterPro" id="IPR005467">
    <property type="entry name" value="His_kinase_dom"/>
</dbReference>
<dbReference type="CDD" id="cd00082">
    <property type="entry name" value="HisKA"/>
    <property type="match status" value="1"/>
</dbReference>
<evidence type="ECO:0000256" key="12">
    <source>
        <dbReference type="SAM" id="Phobius"/>
    </source>
</evidence>
<dbReference type="CDD" id="cd00075">
    <property type="entry name" value="HATPase"/>
    <property type="match status" value="1"/>
</dbReference>
<evidence type="ECO:0000256" key="4">
    <source>
        <dbReference type="ARBA" id="ARBA00022475"/>
    </source>
</evidence>
<feature type="domain" description="HAMP" evidence="14">
    <location>
        <begin position="59"/>
        <end position="111"/>
    </location>
</feature>
<keyword evidence="11 12" id="KW-0472">Membrane</keyword>
<dbReference type="PANTHER" id="PTHR45453">
    <property type="entry name" value="PHOSPHATE REGULON SENSOR PROTEIN PHOR"/>
    <property type="match status" value="1"/>
</dbReference>
<dbReference type="Proteomes" id="UP000295416">
    <property type="component" value="Unassembled WGS sequence"/>
</dbReference>
<feature type="transmembrane region" description="Helical" evidence="12">
    <location>
        <begin position="7"/>
        <end position="29"/>
    </location>
</feature>
<organism evidence="15 16">
    <name type="scientific">Scopulibacillus darangshiensis</name>
    <dbReference type="NCBI Taxonomy" id="442528"/>
    <lineage>
        <taxon>Bacteria</taxon>
        <taxon>Bacillati</taxon>
        <taxon>Bacillota</taxon>
        <taxon>Bacilli</taxon>
        <taxon>Bacillales</taxon>
        <taxon>Sporolactobacillaceae</taxon>
        <taxon>Scopulibacillus</taxon>
    </lineage>
</organism>
<dbReference type="FunFam" id="1.10.287.130:FF:000001">
    <property type="entry name" value="Two-component sensor histidine kinase"/>
    <property type="match status" value="1"/>
</dbReference>
<keyword evidence="8 15" id="KW-0418">Kinase</keyword>
<keyword evidence="12" id="KW-1133">Transmembrane helix</keyword>
<dbReference type="FunFam" id="3.30.565.10:FF:000006">
    <property type="entry name" value="Sensor histidine kinase WalK"/>
    <property type="match status" value="1"/>
</dbReference>
<accession>A0A4R2P3R3</accession>
<dbReference type="InterPro" id="IPR003594">
    <property type="entry name" value="HATPase_dom"/>
</dbReference>
<gene>
    <name evidence="15" type="ORF">EV207_11030</name>
</gene>
<evidence type="ECO:0000256" key="7">
    <source>
        <dbReference type="ARBA" id="ARBA00022741"/>
    </source>
</evidence>
<keyword evidence="9" id="KW-0067">ATP-binding</keyword>
<dbReference type="GO" id="GO:0000155">
    <property type="term" value="F:phosphorelay sensor kinase activity"/>
    <property type="evidence" value="ECO:0007669"/>
    <property type="project" value="InterPro"/>
</dbReference>
<dbReference type="GO" id="GO:0004721">
    <property type="term" value="F:phosphoprotein phosphatase activity"/>
    <property type="evidence" value="ECO:0007669"/>
    <property type="project" value="TreeGrafter"/>
</dbReference>
<keyword evidence="10" id="KW-0902">Two-component regulatory system</keyword>
<comment type="catalytic activity">
    <reaction evidence="1">
        <text>ATP + protein L-histidine = ADP + protein N-phospho-L-histidine.</text>
        <dbReference type="EC" id="2.7.13.3"/>
    </reaction>
</comment>
<dbReference type="AlphaFoldDB" id="A0A4R2P3R3"/>
<evidence type="ECO:0000256" key="8">
    <source>
        <dbReference type="ARBA" id="ARBA00022777"/>
    </source>
</evidence>
<feature type="domain" description="Histidine kinase" evidence="13">
    <location>
        <begin position="126"/>
        <end position="345"/>
    </location>
</feature>
<dbReference type="SUPFAM" id="SSF47384">
    <property type="entry name" value="Homodimeric domain of signal transducing histidine kinase"/>
    <property type="match status" value="1"/>
</dbReference>
<keyword evidence="7" id="KW-0547">Nucleotide-binding</keyword>
<keyword evidence="12" id="KW-0812">Transmembrane</keyword>